<accession>A0A4Y7JVC4</accession>
<evidence type="ECO:0000313" key="2">
    <source>
        <dbReference type="Proteomes" id="UP000316621"/>
    </source>
</evidence>
<dbReference type="Gramene" id="RZC63911">
    <property type="protein sequence ID" value="RZC63911"/>
    <property type="gene ID" value="C5167_025665"/>
</dbReference>
<evidence type="ECO:0000313" key="1">
    <source>
        <dbReference type="EMBL" id="RZC63911.1"/>
    </source>
</evidence>
<dbReference type="Proteomes" id="UP000316621">
    <property type="component" value="Chromosome 5"/>
</dbReference>
<protein>
    <submittedName>
        <fullName evidence="1">Uncharacterized protein</fullName>
    </submittedName>
</protein>
<organism evidence="1 2">
    <name type="scientific">Papaver somniferum</name>
    <name type="common">Opium poppy</name>
    <dbReference type="NCBI Taxonomy" id="3469"/>
    <lineage>
        <taxon>Eukaryota</taxon>
        <taxon>Viridiplantae</taxon>
        <taxon>Streptophyta</taxon>
        <taxon>Embryophyta</taxon>
        <taxon>Tracheophyta</taxon>
        <taxon>Spermatophyta</taxon>
        <taxon>Magnoliopsida</taxon>
        <taxon>Ranunculales</taxon>
        <taxon>Papaveraceae</taxon>
        <taxon>Papaveroideae</taxon>
        <taxon>Papaver</taxon>
    </lineage>
</organism>
<keyword evidence="2" id="KW-1185">Reference proteome</keyword>
<gene>
    <name evidence="1" type="ORF">C5167_025665</name>
</gene>
<sequence>MKAPIRIHMLDLGTQAFCSIGNQALRVRQDKTEGTTPKVSSL</sequence>
<name>A0A4Y7JVC4_PAPSO</name>
<proteinExistence type="predicted"/>
<reference evidence="1 2" key="1">
    <citation type="journal article" date="2018" name="Science">
        <title>The opium poppy genome and morphinan production.</title>
        <authorList>
            <person name="Guo L."/>
            <person name="Winzer T."/>
            <person name="Yang X."/>
            <person name="Li Y."/>
            <person name="Ning Z."/>
            <person name="He Z."/>
            <person name="Teodor R."/>
            <person name="Lu Y."/>
            <person name="Bowser T.A."/>
            <person name="Graham I.A."/>
            <person name="Ye K."/>
        </authorList>
    </citation>
    <scope>NUCLEOTIDE SEQUENCE [LARGE SCALE GENOMIC DNA]</scope>
    <source>
        <strain evidence="2">cv. HN1</strain>
        <tissue evidence="1">Leaves</tissue>
    </source>
</reference>
<dbReference type="EMBL" id="CM010719">
    <property type="protein sequence ID" value="RZC63911.1"/>
    <property type="molecule type" value="Genomic_DNA"/>
</dbReference>
<dbReference type="AlphaFoldDB" id="A0A4Y7JVC4"/>